<dbReference type="SUPFAM" id="SSF52151">
    <property type="entry name" value="FabD/lysophospholipase-like"/>
    <property type="match status" value="1"/>
</dbReference>
<keyword evidence="4" id="KW-1185">Reference proteome</keyword>
<evidence type="ECO:0000313" key="4">
    <source>
        <dbReference type="Proteomes" id="UP000037020"/>
    </source>
</evidence>
<dbReference type="PANTHER" id="PTHR45681">
    <property type="entry name" value="POLYKETIDE SYNTHASE 44-RELATED"/>
    <property type="match status" value="1"/>
</dbReference>
<proteinExistence type="predicted"/>
<feature type="non-terminal residue" evidence="3">
    <location>
        <position position="213"/>
    </location>
</feature>
<dbReference type="InterPro" id="IPR016035">
    <property type="entry name" value="Acyl_Trfase/lysoPLipase"/>
</dbReference>
<comment type="caution">
    <text evidence="3">The sequence shown here is derived from an EMBL/GenBank/DDBJ whole genome shotgun (WGS) entry which is preliminary data.</text>
</comment>
<name>A0ABR5IX07_9ACTN</name>
<dbReference type="EMBL" id="LGUT01003266">
    <property type="protein sequence ID" value="KOG85679.1"/>
    <property type="molecule type" value="Genomic_DNA"/>
</dbReference>
<dbReference type="InterPro" id="IPR001227">
    <property type="entry name" value="Ac_transferase_dom_sf"/>
</dbReference>
<feature type="non-terminal residue" evidence="3">
    <location>
        <position position="1"/>
    </location>
</feature>
<dbReference type="SMART" id="SM00827">
    <property type="entry name" value="PKS_AT"/>
    <property type="match status" value="1"/>
</dbReference>
<dbReference type="Proteomes" id="UP000037020">
    <property type="component" value="Unassembled WGS sequence"/>
</dbReference>
<dbReference type="Gene3D" id="3.40.366.10">
    <property type="entry name" value="Malonyl-Coenzyme A Acyl Carrier Protein, domain 2"/>
    <property type="match status" value="1"/>
</dbReference>
<gene>
    <name evidence="3" type="ORF">ADK38_35325</name>
</gene>
<dbReference type="Pfam" id="PF00698">
    <property type="entry name" value="Acyl_transf_1"/>
    <property type="match status" value="1"/>
</dbReference>
<keyword evidence="1" id="KW-0808">Transferase</keyword>
<evidence type="ECO:0000256" key="1">
    <source>
        <dbReference type="ARBA" id="ARBA00022679"/>
    </source>
</evidence>
<dbReference type="InterPro" id="IPR014043">
    <property type="entry name" value="Acyl_transferase_dom"/>
</dbReference>
<sequence>VYKRQAALRARGIEPAMVVGHSVGEVAAAHLAGVLTLAQTAHVIAERGAAQAPTAGRGRMAAVGLGEDETRALLAPYGELLEIAAVGSARDVTVSGDAGALAALGGELARRDVFFRDLGLDYAFHSRAMGPRQAALTEALAALEPSTATLPMYSTVTADRVLGPELNAQYWWHNVRRPVRFAAAVERAIDDGADILLEVGPHPVLRGSLRRSP</sequence>
<evidence type="ECO:0000313" key="3">
    <source>
        <dbReference type="EMBL" id="KOG85679.1"/>
    </source>
</evidence>
<dbReference type="InterPro" id="IPR016036">
    <property type="entry name" value="Malonyl_transacylase_ACP-bd"/>
</dbReference>
<protein>
    <recommendedName>
        <fullName evidence="2">Malonyl-CoA:ACP transacylase (MAT) domain-containing protein</fullName>
    </recommendedName>
</protein>
<feature type="domain" description="Malonyl-CoA:ACP transacylase (MAT)" evidence="2">
    <location>
        <begin position="1"/>
        <end position="213"/>
    </location>
</feature>
<dbReference type="InterPro" id="IPR050444">
    <property type="entry name" value="Polyketide_Synthase"/>
</dbReference>
<dbReference type="SUPFAM" id="SSF55048">
    <property type="entry name" value="Probable ACP-binding domain of malonyl-CoA ACP transacylase"/>
    <property type="match status" value="1"/>
</dbReference>
<reference evidence="3 4" key="1">
    <citation type="submission" date="2015-07" db="EMBL/GenBank/DDBJ databases">
        <authorList>
            <person name="Ju K.-S."/>
            <person name="Doroghazi J.R."/>
            <person name="Metcalf W.W."/>
        </authorList>
    </citation>
    <scope>NUCLEOTIDE SEQUENCE [LARGE SCALE GENOMIC DNA]</scope>
    <source>
        <strain evidence="3 4">NRRL B-3589</strain>
    </source>
</reference>
<evidence type="ECO:0000259" key="2">
    <source>
        <dbReference type="SMART" id="SM00827"/>
    </source>
</evidence>
<organism evidence="3 4">
    <name type="scientific">Streptomyces varsoviensis</name>
    <dbReference type="NCBI Taxonomy" id="67373"/>
    <lineage>
        <taxon>Bacteria</taxon>
        <taxon>Bacillati</taxon>
        <taxon>Actinomycetota</taxon>
        <taxon>Actinomycetes</taxon>
        <taxon>Kitasatosporales</taxon>
        <taxon>Streptomycetaceae</taxon>
        <taxon>Streptomyces</taxon>
    </lineage>
</organism>
<accession>A0ABR5IX07</accession>
<dbReference type="PANTHER" id="PTHR45681:SF6">
    <property type="entry name" value="POLYKETIDE SYNTHASE 37"/>
    <property type="match status" value="1"/>
</dbReference>